<evidence type="ECO:0000313" key="3">
    <source>
        <dbReference type="EMBL" id="WNG46681.1"/>
    </source>
</evidence>
<keyword evidence="4" id="KW-1185">Reference proteome</keyword>
<feature type="region of interest" description="Disordered" evidence="1">
    <location>
        <begin position="24"/>
        <end position="91"/>
    </location>
</feature>
<reference evidence="3 4" key="1">
    <citation type="submission" date="2019-08" db="EMBL/GenBank/DDBJ databases">
        <title>Archangium and Cystobacter genomes.</title>
        <authorList>
            <person name="Chen I.-C.K."/>
            <person name="Wielgoss S."/>
        </authorList>
    </citation>
    <scope>NUCLEOTIDE SEQUENCE [LARGE SCALE GENOMIC DNA]</scope>
    <source>
        <strain evidence="3 4">Cbm 6</strain>
    </source>
</reference>
<organism evidence="3 4">
    <name type="scientific">Archangium minus</name>
    <dbReference type="NCBI Taxonomy" id="83450"/>
    <lineage>
        <taxon>Bacteria</taxon>
        <taxon>Pseudomonadati</taxon>
        <taxon>Myxococcota</taxon>
        <taxon>Myxococcia</taxon>
        <taxon>Myxococcales</taxon>
        <taxon>Cystobacterineae</taxon>
        <taxon>Archangiaceae</taxon>
        <taxon>Archangium</taxon>
    </lineage>
</organism>
<feature type="transmembrane region" description="Helical" evidence="2">
    <location>
        <begin position="173"/>
        <end position="206"/>
    </location>
</feature>
<feature type="transmembrane region" description="Helical" evidence="2">
    <location>
        <begin position="227"/>
        <end position="251"/>
    </location>
</feature>
<evidence type="ECO:0000256" key="2">
    <source>
        <dbReference type="SAM" id="Phobius"/>
    </source>
</evidence>
<keyword evidence="2" id="KW-0812">Transmembrane</keyword>
<gene>
    <name evidence="3" type="ORF">F0U60_23110</name>
</gene>
<feature type="transmembrane region" description="Helical" evidence="2">
    <location>
        <begin position="349"/>
        <end position="370"/>
    </location>
</feature>
<proteinExistence type="predicted"/>
<evidence type="ECO:0000313" key="4">
    <source>
        <dbReference type="Proteomes" id="UP001611383"/>
    </source>
</evidence>
<keyword evidence="2" id="KW-1133">Transmembrane helix</keyword>
<feature type="transmembrane region" description="Helical" evidence="2">
    <location>
        <begin position="108"/>
        <end position="133"/>
    </location>
</feature>
<feature type="compositionally biased region" description="Polar residues" evidence="1">
    <location>
        <begin position="41"/>
        <end position="60"/>
    </location>
</feature>
<evidence type="ECO:0000256" key="1">
    <source>
        <dbReference type="SAM" id="MobiDB-lite"/>
    </source>
</evidence>
<keyword evidence="2" id="KW-0472">Membrane</keyword>
<feature type="transmembrane region" description="Helical" evidence="2">
    <location>
        <begin position="325"/>
        <end position="343"/>
    </location>
</feature>
<protein>
    <submittedName>
        <fullName evidence="3">Zinc ribbon domain-containing protein</fullName>
    </submittedName>
</protein>
<dbReference type="EMBL" id="CP043494">
    <property type="protein sequence ID" value="WNG46681.1"/>
    <property type="molecule type" value="Genomic_DNA"/>
</dbReference>
<dbReference type="RefSeq" id="WP_395823332.1">
    <property type="nucleotide sequence ID" value="NZ_CP043494.1"/>
</dbReference>
<feature type="transmembrane region" description="Helical" evidence="2">
    <location>
        <begin position="299"/>
        <end position="316"/>
    </location>
</feature>
<accession>A0ABY9WSB9</accession>
<dbReference type="Proteomes" id="UP001611383">
    <property type="component" value="Chromosome"/>
</dbReference>
<name>A0ABY9WSB9_9BACT</name>
<sequence>MRCKECGEGARDNTLRYCENCGATMPTPPPGSLRRTGTRAAIQTSGRSRSTSAAPAVSTQDEAEDTEPQPRPVRVNNEDERTDPGLPPKPPYEGPVWLAHVPGHSPSVLGVGLVGVALVLSILPFFAGVGPFWSLVVFAGGWLVTARELREAGQKHPLVDWVPDSLLRPVVPAVFVVVTAALAIRMLGIGLTPLLWLAGAGLLGFDQYRKVYVGEHGWSRLFEPRQLLQGVAPVALGGMALCLTALFLTWVPTRASTHSTGPVPQAPPELRVMDAPRPSDDFLYNLLEESYDKGWDQPFSVSMELLLLAVLGVMALRPEVPRPNWLRFSPIGVVVLGLIWMLVHGGLLAGPLLFLAGLAAVGFASVYRAFSREA</sequence>